<dbReference type="AlphaFoldDB" id="A0AAT9GYM0"/>
<evidence type="ECO:0000313" key="3">
    <source>
        <dbReference type="EMBL" id="BFM42310.1"/>
    </source>
</evidence>
<dbReference type="InterPro" id="IPR036477">
    <property type="entry name" value="Formyl_transf_N_sf"/>
</dbReference>
<proteinExistence type="predicted"/>
<evidence type="ECO:0000259" key="2">
    <source>
        <dbReference type="Pfam" id="PF21553"/>
    </source>
</evidence>
<dbReference type="SUPFAM" id="SSF53328">
    <property type="entry name" value="Formyltransferase"/>
    <property type="match status" value="1"/>
</dbReference>
<gene>
    <name evidence="3" type="ORF">CFS9_09510</name>
</gene>
<organism evidence="3">
    <name type="scientific">Flavobacterium sp. CFS9</name>
    <dbReference type="NCBI Taxonomy" id="3143118"/>
    <lineage>
        <taxon>Bacteria</taxon>
        <taxon>Pseudomonadati</taxon>
        <taxon>Bacteroidota</taxon>
        <taxon>Flavobacteriia</taxon>
        <taxon>Flavobacteriales</taxon>
        <taxon>Flavobacteriaceae</taxon>
        <taxon>Flavobacterium</taxon>
    </lineage>
</organism>
<evidence type="ECO:0000259" key="1">
    <source>
        <dbReference type="Pfam" id="PF00551"/>
    </source>
</evidence>
<accession>A0AAT9GYM0</accession>
<feature type="domain" description="Methionyl-tRNA formyltransferase-like C-terminal" evidence="2">
    <location>
        <begin position="166"/>
        <end position="224"/>
    </location>
</feature>
<feature type="domain" description="Formyl transferase N-terminal" evidence="1">
    <location>
        <begin position="36"/>
        <end position="122"/>
    </location>
</feature>
<protein>
    <recommendedName>
        <fullName evidence="4">Methionyl-tRNA formyltransferase</fullName>
    </recommendedName>
</protein>
<dbReference type="Pfam" id="PF21553">
    <property type="entry name" value="Formyl_trans_C_2"/>
    <property type="match status" value="1"/>
</dbReference>
<dbReference type="Gene3D" id="3.10.25.20">
    <property type="match status" value="1"/>
</dbReference>
<sequence length="227" mass="26691">MNNYIVLSEKSWHKDLFNDLKKSFNNENWLLIDSKSDFNLDNLEKFKPSKIFIPHWSHIIPKEIYEKYECIVFHMTDLPFGRGGSPLQNLIVRGYKSTKISALRVEEGLDTGDIYLKESLELYGTAEEIFSRASLIIREMIFDIIQKELIATPQFGEVTEFTRRKPEDSNIIELTSLEETYDYIRMLDCEGYPKAFIENDSLKFEFDKAIFNETEKIITANVRIFKK</sequence>
<evidence type="ECO:0008006" key="4">
    <source>
        <dbReference type="Google" id="ProtNLM"/>
    </source>
</evidence>
<dbReference type="CDD" id="cd08821">
    <property type="entry name" value="FMT_core_like_1"/>
    <property type="match status" value="1"/>
</dbReference>
<dbReference type="InterPro" id="IPR011034">
    <property type="entry name" value="Formyl_transferase-like_C_sf"/>
</dbReference>
<dbReference type="InterPro" id="IPR002376">
    <property type="entry name" value="Formyl_transf_N"/>
</dbReference>
<dbReference type="SUPFAM" id="SSF50486">
    <property type="entry name" value="FMT C-terminal domain-like"/>
    <property type="match status" value="1"/>
</dbReference>
<dbReference type="Gene3D" id="3.40.50.170">
    <property type="entry name" value="Formyl transferase, N-terminal domain"/>
    <property type="match status" value="1"/>
</dbReference>
<dbReference type="RefSeq" id="WP_369617506.1">
    <property type="nucleotide sequence ID" value="NZ_AP031573.1"/>
</dbReference>
<dbReference type="GO" id="GO:0003824">
    <property type="term" value="F:catalytic activity"/>
    <property type="evidence" value="ECO:0007669"/>
    <property type="project" value="InterPro"/>
</dbReference>
<reference evidence="3" key="1">
    <citation type="submission" date="2024-05" db="EMBL/GenBank/DDBJ databases">
        <title>Whole-Genome Sequence of CFS9, a Potential Fish Probiotic Isolated from the Body Surface of Silurus asotus.</title>
        <authorList>
            <person name="Kojima M."/>
            <person name="Tobioka K."/>
            <person name="Yokota K."/>
            <person name="Nakatani H."/>
            <person name="Hori K."/>
            <person name="Tamaru Y."/>
            <person name="Okazaki F."/>
        </authorList>
    </citation>
    <scope>NUCLEOTIDE SEQUENCE</scope>
    <source>
        <strain evidence="3">CFS9</strain>
    </source>
</reference>
<dbReference type="InterPro" id="IPR049355">
    <property type="entry name" value="Formyl_trans-like_C"/>
</dbReference>
<dbReference type="EMBL" id="AP031573">
    <property type="protein sequence ID" value="BFM42310.1"/>
    <property type="molecule type" value="Genomic_DNA"/>
</dbReference>
<name>A0AAT9GYM0_9FLAO</name>
<dbReference type="Pfam" id="PF00551">
    <property type="entry name" value="Formyl_trans_N"/>
    <property type="match status" value="1"/>
</dbReference>